<protein>
    <submittedName>
        <fullName evidence="1">Uncharacterized protein</fullName>
    </submittedName>
</protein>
<dbReference type="Proteomes" id="UP000828048">
    <property type="component" value="Chromosome 9"/>
</dbReference>
<keyword evidence="2" id="KW-1185">Reference proteome</keyword>
<comment type="caution">
    <text evidence="1">The sequence shown here is derived from an EMBL/GenBank/DDBJ whole genome shotgun (WGS) entry which is preliminary data.</text>
</comment>
<proteinExistence type="predicted"/>
<dbReference type="EMBL" id="CM037159">
    <property type="protein sequence ID" value="KAH7867010.1"/>
    <property type="molecule type" value="Genomic_DNA"/>
</dbReference>
<accession>A0ACB7ZN81</accession>
<sequence>MHLSSSALLTIAFFIFVCSHCHLPKPRPPTMLLSAGHYSSGTTTTGMLRLSPSNVEFHPNSVTTHKFLSLSHHVIAVPVSSIEFDNSIGNL</sequence>
<reference evidence="1 2" key="1">
    <citation type="journal article" date="2021" name="Hortic Res">
        <title>High-quality reference genome and annotation aids understanding of berry development for evergreen blueberry (Vaccinium darrowii).</title>
        <authorList>
            <person name="Yu J."/>
            <person name="Hulse-Kemp A.M."/>
            <person name="Babiker E."/>
            <person name="Staton M."/>
        </authorList>
    </citation>
    <scope>NUCLEOTIDE SEQUENCE [LARGE SCALE GENOMIC DNA]</scope>
    <source>
        <strain evidence="2">cv. NJ 8807/NJ 8810</strain>
        <tissue evidence="1">Young leaf</tissue>
    </source>
</reference>
<name>A0ACB7ZN81_9ERIC</name>
<gene>
    <name evidence="1" type="ORF">Vadar_027813</name>
</gene>
<evidence type="ECO:0000313" key="2">
    <source>
        <dbReference type="Proteomes" id="UP000828048"/>
    </source>
</evidence>
<evidence type="ECO:0000313" key="1">
    <source>
        <dbReference type="EMBL" id="KAH7867010.1"/>
    </source>
</evidence>
<organism evidence="1 2">
    <name type="scientific">Vaccinium darrowii</name>
    <dbReference type="NCBI Taxonomy" id="229202"/>
    <lineage>
        <taxon>Eukaryota</taxon>
        <taxon>Viridiplantae</taxon>
        <taxon>Streptophyta</taxon>
        <taxon>Embryophyta</taxon>
        <taxon>Tracheophyta</taxon>
        <taxon>Spermatophyta</taxon>
        <taxon>Magnoliopsida</taxon>
        <taxon>eudicotyledons</taxon>
        <taxon>Gunneridae</taxon>
        <taxon>Pentapetalae</taxon>
        <taxon>asterids</taxon>
        <taxon>Ericales</taxon>
        <taxon>Ericaceae</taxon>
        <taxon>Vaccinioideae</taxon>
        <taxon>Vaccinieae</taxon>
        <taxon>Vaccinium</taxon>
    </lineage>
</organism>